<evidence type="ECO:0000256" key="4">
    <source>
        <dbReference type="ARBA" id="ARBA00023136"/>
    </source>
</evidence>
<dbReference type="EMBL" id="KP795700">
    <property type="protein sequence ID" value="AKN40575.1"/>
    <property type="molecule type" value="Genomic_DNA"/>
</dbReference>
<reference evidence="6" key="1">
    <citation type="journal article" date="2015" name="MBio">
        <title>Eco-Evolutionary Dynamics of Episomes among Ecologically Cohesive Bacterial Populations.</title>
        <authorList>
            <person name="Xue H."/>
            <person name="Cordero O.X."/>
            <person name="Camas F.M."/>
            <person name="Trimble W."/>
            <person name="Meyer F."/>
            <person name="Guglielmini J."/>
            <person name="Rocha E.P."/>
            <person name="Polz M.F."/>
        </authorList>
    </citation>
    <scope>NUCLEOTIDE SEQUENCE</scope>
    <source>
        <strain evidence="6">FF_32</strain>
    </source>
</reference>
<feature type="transmembrane region" description="Helical" evidence="5">
    <location>
        <begin position="47"/>
        <end position="65"/>
    </location>
</feature>
<evidence type="ECO:0000256" key="1">
    <source>
        <dbReference type="ARBA" id="ARBA00004370"/>
    </source>
</evidence>
<keyword evidence="4 5" id="KW-0472">Membrane</keyword>
<keyword evidence="2 5" id="KW-0812">Transmembrane</keyword>
<keyword evidence="3 5" id="KW-1133">Transmembrane helix</keyword>
<sequence length="92" mass="10382">MKRSKLYRAMTFQDTILGLPTDYLMFMIVVCVPWGFGAALLSGDRHIGMIVGAALAIVLWLFGVIRAMKDPNFFDVLVTKLFKTSGKDYYEP</sequence>
<accession>A0A0H3ZWC6</accession>
<dbReference type="InterPro" id="IPR007792">
    <property type="entry name" value="T4SS_VirB3/TrbD/AvhB"/>
</dbReference>
<comment type="subcellular location">
    <subcellularLocation>
        <location evidence="1">Membrane</location>
    </subcellularLocation>
</comment>
<evidence type="ECO:0000256" key="2">
    <source>
        <dbReference type="ARBA" id="ARBA00022692"/>
    </source>
</evidence>
<protein>
    <submittedName>
        <fullName evidence="6">Uncharacterized protein</fullName>
    </submittedName>
</protein>
<proteinExistence type="predicted"/>
<evidence type="ECO:0000256" key="3">
    <source>
        <dbReference type="ARBA" id="ARBA00022989"/>
    </source>
</evidence>
<dbReference type="AlphaFoldDB" id="A0A0H3ZWC6"/>
<evidence type="ECO:0000256" key="5">
    <source>
        <dbReference type="SAM" id="Phobius"/>
    </source>
</evidence>
<evidence type="ECO:0000313" key="6">
    <source>
        <dbReference type="EMBL" id="AKN40575.1"/>
    </source>
</evidence>
<feature type="transmembrane region" description="Helical" evidence="5">
    <location>
        <begin position="21"/>
        <end position="41"/>
    </location>
</feature>
<name>A0A0H3ZWC6_9GAMM</name>
<organism evidence="6">
    <name type="scientific">Enterovibrio norvegicus</name>
    <dbReference type="NCBI Taxonomy" id="188144"/>
    <lineage>
        <taxon>Bacteria</taxon>
        <taxon>Pseudomonadati</taxon>
        <taxon>Pseudomonadota</taxon>
        <taxon>Gammaproteobacteria</taxon>
        <taxon>Vibrionales</taxon>
        <taxon>Vibrionaceae</taxon>
        <taxon>Enterovibrio</taxon>
    </lineage>
</organism>
<dbReference type="Pfam" id="PF05101">
    <property type="entry name" value="VirB3"/>
    <property type="match status" value="1"/>
</dbReference>
<dbReference type="GO" id="GO:0016020">
    <property type="term" value="C:membrane"/>
    <property type="evidence" value="ECO:0007669"/>
    <property type="project" value="UniProtKB-SubCell"/>
</dbReference>